<evidence type="ECO:0000313" key="1">
    <source>
        <dbReference type="EMBL" id="CAG7724446.1"/>
    </source>
</evidence>
<dbReference type="EMBL" id="CAJVCH010109990">
    <property type="protein sequence ID" value="CAG7724446.1"/>
    <property type="molecule type" value="Genomic_DNA"/>
</dbReference>
<sequence>MGGIRTKPKLCGNGESLFWENIQCICMRKGEAFSPTPVIHWTEGRPNYWKQLTSTSNNLEPNQIALHSHY</sequence>
<evidence type="ECO:0000313" key="2">
    <source>
        <dbReference type="Proteomes" id="UP000708208"/>
    </source>
</evidence>
<gene>
    <name evidence="1" type="ORF">AFUS01_LOCUS13472</name>
</gene>
<proteinExistence type="predicted"/>
<organism evidence="1 2">
    <name type="scientific">Allacma fusca</name>
    <dbReference type="NCBI Taxonomy" id="39272"/>
    <lineage>
        <taxon>Eukaryota</taxon>
        <taxon>Metazoa</taxon>
        <taxon>Ecdysozoa</taxon>
        <taxon>Arthropoda</taxon>
        <taxon>Hexapoda</taxon>
        <taxon>Collembola</taxon>
        <taxon>Symphypleona</taxon>
        <taxon>Sminthuridae</taxon>
        <taxon>Allacma</taxon>
    </lineage>
</organism>
<comment type="caution">
    <text evidence="1">The sequence shown here is derived from an EMBL/GenBank/DDBJ whole genome shotgun (WGS) entry which is preliminary data.</text>
</comment>
<dbReference type="AlphaFoldDB" id="A0A8J2JU36"/>
<keyword evidence="2" id="KW-1185">Reference proteome</keyword>
<name>A0A8J2JU36_9HEXA</name>
<protein>
    <submittedName>
        <fullName evidence="1">Uncharacterized protein</fullName>
    </submittedName>
</protein>
<accession>A0A8J2JU36</accession>
<reference evidence="1" key="1">
    <citation type="submission" date="2021-06" db="EMBL/GenBank/DDBJ databases">
        <authorList>
            <person name="Hodson N. C."/>
            <person name="Mongue J. A."/>
            <person name="Jaron S. K."/>
        </authorList>
    </citation>
    <scope>NUCLEOTIDE SEQUENCE</scope>
</reference>
<dbReference type="Proteomes" id="UP000708208">
    <property type="component" value="Unassembled WGS sequence"/>
</dbReference>